<dbReference type="AlphaFoldDB" id="A0A0F8Y4R8"/>
<dbReference type="EMBL" id="LAZR01055476">
    <property type="protein sequence ID" value="KKK76273.1"/>
    <property type="molecule type" value="Genomic_DNA"/>
</dbReference>
<name>A0A0F8Y4R8_9ZZZZ</name>
<reference evidence="1" key="1">
    <citation type="journal article" date="2015" name="Nature">
        <title>Complex archaea that bridge the gap between prokaryotes and eukaryotes.</title>
        <authorList>
            <person name="Spang A."/>
            <person name="Saw J.H."/>
            <person name="Jorgensen S.L."/>
            <person name="Zaremba-Niedzwiedzka K."/>
            <person name="Martijn J."/>
            <person name="Lind A.E."/>
            <person name="van Eijk R."/>
            <person name="Schleper C."/>
            <person name="Guy L."/>
            <person name="Ettema T.J."/>
        </authorList>
    </citation>
    <scope>NUCLEOTIDE SEQUENCE</scope>
</reference>
<evidence type="ECO:0000313" key="1">
    <source>
        <dbReference type="EMBL" id="KKK76273.1"/>
    </source>
</evidence>
<protein>
    <submittedName>
        <fullName evidence="1">Uncharacterized protein</fullName>
    </submittedName>
</protein>
<comment type="caution">
    <text evidence="1">The sequence shown here is derived from an EMBL/GenBank/DDBJ whole genome shotgun (WGS) entry which is preliminary data.</text>
</comment>
<organism evidence="1">
    <name type="scientific">marine sediment metagenome</name>
    <dbReference type="NCBI Taxonomy" id="412755"/>
    <lineage>
        <taxon>unclassified sequences</taxon>
        <taxon>metagenomes</taxon>
        <taxon>ecological metagenomes</taxon>
    </lineage>
</organism>
<gene>
    <name evidence="1" type="ORF">LCGC14_2865340</name>
</gene>
<feature type="non-terminal residue" evidence="1">
    <location>
        <position position="66"/>
    </location>
</feature>
<accession>A0A0F8Y4R8</accession>
<sequence length="66" mass="6779">MAIYRTGPLAGGISGAVGGVVFVEPKGSKVIRHRPATLHKTQNTQALNPFNPGASLAAAIQGWLAL</sequence>
<proteinExistence type="predicted"/>